<evidence type="ECO:0000313" key="3">
    <source>
        <dbReference type="Proteomes" id="UP000515908"/>
    </source>
</evidence>
<feature type="region of interest" description="Disordered" evidence="1">
    <location>
        <begin position="99"/>
        <end position="173"/>
    </location>
</feature>
<dbReference type="EMBL" id="LR877147">
    <property type="protein sequence ID" value="CAD2214339.1"/>
    <property type="molecule type" value="Genomic_DNA"/>
</dbReference>
<dbReference type="Proteomes" id="UP000515908">
    <property type="component" value="Chromosome 03"/>
</dbReference>
<name>A0A7G2C417_9TRYP</name>
<feature type="compositionally biased region" description="Low complexity" evidence="1">
    <location>
        <begin position="721"/>
        <end position="731"/>
    </location>
</feature>
<protein>
    <submittedName>
        <fullName evidence="2">Stabilization of polarity axis, putative</fullName>
    </submittedName>
</protein>
<dbReference type="GO" id="GO:0005085">
    <property type="term" value="F:guanyl-nucleotide exchange factor activity"/>
    <property type="evidence" value="ECO:0007669"/>
    <property type="project" value="InterPro"/>
</dbReference>
<dbReference type="OrthoDB" id="10265409at2759"/>
<feature type="compositionally biased region" description="Polar residues" evidence="1">
    <location>
        <begin position="160"/>
        <end position="173"/>
    </location>
</feature>
<feature type="compositionally biased region" description="Low complexity" evidence="1">
    <location>
        <begin position="739"/>
        <end position="749"/>
    </location>
</feature>
<feature type="compositionally biased region" description="Polar residues" evidence="1">
    <location>
        <begin position="615"/>
        <end position="643"/>
    </location>
</feature>
<sequence>MSTVENSVPRSISPWVECFVLIKFDLDIGPKVDYIYPPNVLTEKGERVLLHHAFPDCNVNTNHNFIFFFSVEDDITVEGEQELNNEVSVLSSSSRVVPPSHYHANASQAPLPLKSGATHHSESSRGTASDSCPATPYSPGTTASSRPDFNSSFARRDSTTHGPSNAKVTNTTSTPQRLLYGTVYFRQKKDSRVHRGYVQQAVVLLSRLNYYSVAEVILRVVVPKCAQCCPESPDCGTLEHNPSKTNPNDLRVVVDENNRKVVLVGEDGGTGTSFQFNTNSAAFGLGAAANSDNVALVASPFAPTPCNFNVPFDPSFNNNNYTQEDVLRLAYDEILRSWPSPHPRAVYHDIPLLSASISFVTPGKMRRSAAGGSFNNKNANFFNSNNNAISSGQRASMNVDRRVSFIEDNKFYASSGGSAQPSVYIDPYYLQPHTVAVGTGKLKSKPSFYTKLLDTIGLGEGEQEKGDKNTTTDVISTSLAFLNKSPVESEAFPLCKLFKNVLHYLTRIWELLLWNESLLVLSSSPAMASAGALGVASLLLPIQYNGIIKSYFTVQNADYNLYSKLGNDIKFNAHKSIIIAVTNPYFVSHFSGWRSLLVVMDNYLVESAETVMNVKNTSSQQRGNDSVLSSRANTTVSFQPVSQGTSGDNGGTSTDATTKGEGNDESHGEEDGSGSSSLQADRPPPRDEDNQVAAFKVRLRSSSSDDEADERLPPARPPQSSPSQVRVIQVPTLREAATGSSGVSSVNNSPKPEDTSNLSSVNASRSPTTGPSDLNEAFTFEEYRKIHRHTKETAKKSIHKSNVSQSRSKLQHDLTSHFDTKFNRFLLDHHGQTKILLRRLEAVSKFGEEGQKYALETHKRRFFRL</sequence>
<feature type="compositionally biased region" description="Polar residues" evidence="1">
    <location>
        <begin position="124"/>
        <end position="153"/>
    </location>
</feature>
<dbReference type="InterPro" id="IPR024224">
    <property type="entry name" value="DENND6"/>
</dbReference>
<dbReference type="GO" id="GO:0055037">
    <property type="term" value="C:recycling endosome"/>
    <property type="evidence" value="ECO:0007669"/>
    <property type="project" value="TreeGrafter"/>
</dbReference>
<organism evidence="2 3">
    <name type="scientific">Angomonas deanei</name>
    <dbReference type="NCBI Taxonomy" id="59799"/>
    <lineage>
        <taxon>Eukaryota</taxon>
        <taxon>Discoba</taxon>
        <taxon>Euglenozoa</taxon>
        <taxon>Kinetoplastea</taxon>
        <taxon>Metakinetoplastina</taxon>
        <taxon>Trypanosomatida</taxon>
        <taxon>Trypanosomatidae</taxon>
        <taxon>Strigomonadinae</taxon>
        <taxon>Angomonas</taxon>
    </lineage>
</organism>
<evidence type="ECO:0000313" key="2">
    <source>
        <dbReference type="EMBL" id="CAD2214339.1"/>
    </source>
</evidence>
<dbReference type="VEuPathDB" id="TriTrypDB:ADEAN_000178400"/>
<evidence type="ECO:0000256" key="1">
    <source>
        <dbReference type="SAM" id="MobiDB-lite"/>
    </source>
</evidence>
<gene>
    <name evidence="2" type="ORF">ADEAN_000178400</name>
</gene>
<reference evidence="2 3" key="1">
    <citation type="submission" date="2020-08" db="EMBL/GenBank/DDBJ databases">
        <authorList>
            <person name="Newling K."/>
            <person name="Davey J."/>
            <person name="Forrester S."/>
        </authorList>
    </citation>
    <scope>NUCLEOTIDE SEQUENCE [LARGE SCALE GENOMIC DNA]</scope>
    <source>
        <strain evidence="3">Crithidia deanei Carvalho (ATCC PRA-265)</strain>
    </source>
</reference>
<dbReference type="PANTHER" id="PTHR13677">
    <property type="entry name" value="LD41638P"/>
    <property type="match status" value="1"/>
</dbReference>
<proteinExistence type="predicted"/>
<accession>A0A7G2C417</accession>
<dbReference type="AlphaFoldDB" id="A0A7G2C417"/>
<keyword evidence="3" id="KW-1185">Reference proteome</keyword>
<feature type="region of interest" description="Disordered" evidence="1">
    <location>
        <begin position="615"/>
        <end position="776"/>
    </location>
</feature>
<feature type="compositionally biased region" description="Polar residues" evidence="1">
    <location>
        <begin position="755"/>
        <end position="772"/>
    </location>
</feature>
<dbReference type="PANTHER" id="PTHR13677:SF0">
    <property type="entry name" value="LD41638P"/>
    <property type="match status" value="1"/>
</dbReference>
<feature type="compositionally biased region" description="Basic and acidic residues" evidence="1">
    <location>
        <begin position="661"/>
        <end position="670"/>
    </location>
</feature>